<dbReference type="GO" id="GO:0005506">
    <property type="term" value="F:iron ion binding"/>
    <property type="evidence" value="ECO:0007669"/>
    <property type="project" value="TreeGrafter"/>
</dbReference>
<evidence type="ECO:0000256" key="2">
    <source>
        <dbReference type="ARBA" id="ARBA00009295"/>
    </source>
</evidence>
<feature type="transmembrane region" description="Helical" evidence="12">
    <location>
        <begin position="84"/>
        <end position="102"/>
    </location>
</feature>
<name>A0AAV8WN98_9CUCU</name>
<dbReference type="Proteomes" id="UP001162156">
    <property type="component" value="Unassembled WGS sequence"/>
</dbReference>
<keyword evidence="3 11" id="KW-0444">Lipid biosynthesis</keyword>
<evidence type="ECO:0000256" key="8">
    <source>
        <dbReference type="ARBA" id="ARBA00023098"/>
    </source>
</evidence>
<evidence type="ECO:0000256" key="1">
    <source>
        <dbReference type="ARBA" id="ARBA00004141"/>
    </source>
</evidence>
<comment type="caution">
    <text evidence="13">The sequence shown here is derived from an EMBL/GenBank/DDBJ whole genome shotgun (WGS) entry which is preliminary data.</text>
</comment>
<evidence type="ECO:0008006" key="15">
    <source>
        <dbReference type="Google" id="ProtNLM"/>
    </source>
</evidence>
<evidence type="ECO:0000256" key="12">
    <source>
        <dbReference type="SAM" id="Phobius"/>
    </source>
</evidence>
<keyword evidence="9 12" id="KW-0472">Membrane</keyword>
<dbReference type="PRINTS" id="PR00075">
    <property type="entry name" value="FACDDSATRASE"/>
</dbReference>
<keyword evidence="5" id="KW-0276">Fatty acid metabolism</keyword>
<reference evidence="13" key="1">
    <citation type="journal article" date="2023" name="Insect Mol. Biol.">
        <title>Genome sequencing provides insights into the evolution of gene families encoding plant cell wall-degrading enzymes in longhorned beetles.</title>
        <authorList>
            <person name="Shin N.R."/>
            <person name="Okamura Y."/>
            <person name="Kirsch R."/>
            <person name="Pauchet Y."/>
        </authorList>
    </citation>
    <scope>NUCLEOTIDE SEQUENCE</scope>
    <source>
        <strain evidence="13">RBIC_L_NR</strain>
    </source>
</reference>
<sequence length="145" mass="17112">MRLYTVNLQGSLYDWVRWHRLHHKYFGTELDPYNPSKGWFYAHIRSISLSLSPAQEKALTEIDMTDIEQEKNGYVSTEYQTDKWYSALYVIFVLLLPINAPAEYWGENLYASLFLVGWFRYAIGLQLTWLIHSATRIWGLQPGEK</sequence>
<keyword evidence="8" id="KW-0443">Lipid metabolism</keyword>
<keyword evidence="6 12" id="KW-1133">Transmembrane helix</keyword>
<organism evidence="13 14">
    <name type="scientific">Rhamnusium bicolor</name>
    <dbReference type="NCBI Taxonomy" id="1586634"/>
    <lineage>
        <taxon>Eukaryota</taxon>
        <taxon>Metazoa</taxon>
        <taxon>Ecdysozoa</taxon>
        <taxon>Arthropoda</taxon>
        <taxon>Hexapoda</taxon>
        <taxon>Insecta</taxon>
        <taxon>Pterygota</taxon>
        <taxon>Neoptera</taxon>
        <taxon>Endopterygota</taxon>
        <taxon>Coleoptera</taxon>
        <taxon>Polyphaga</taxon>
        <taxon>Cucujiformia</taxon>
        <taxon>Chrysomeloidea</taxon>
        <taxon>Cerambycidae</taxon>
        <taxon>Lepturinae</taxon>
        <taxon>Rhagiini</taxon>
        <taxon>Rhamnusium</taxon>
    </lineage>
</organism>
<keyword evidence="10 11" id="KW-0275">Fatty acid biosynthesis</keyword>
<dbReference type="PANTHER" id="PTHR11351:SF26">
    <property type="entry name" value="FATTY ACID DESATURASE DOMAIN-CONTAINING PROTEIN"/>
    <property type="match status" value="1"/>
</dbReference>
<evidence type="ECO:0000256" key="5">
    <source>
        <dbReference type="ARBA" id="ARBA00022832"/>
    </source>
</evidence>
<evidence type="ECO:0000256" key="9">
    <source>
        <dbReference type="ARBA" id="ARBA00023136"/>
    </source>
</evidence>
<comment type="similarity">
    <text evidence="2 11">Belongs to the fatty acid desaturase type 1 family.</text>
</comment>
<gene>
    <name evidence="13" type="ORF">NQ314_019414</name>
</gene>
<dbReference type="EMBL" id="JANEYF010005493">
    <property type="protein sequence ID" value="KAJ8928067.1"/>
    <property type="molecule type" value="Genomic_DNA"/>
</dbReference>
<accession>A0AAV8WN98</accession>
<proteinExistence type="inferred from homology"/>
<comment type="subcellular location">
    <subcellularLocation>
        <location evidence="1">Membrane</location>
        <topology evidence="1">Multi-pass membrane protein</topology>
    </subcellularLocation>
</comment>
<evidence type="ECO:0000256" key="7">
    <source>
        <dbReference type="ARBA" id="ARBA00023002"/>
    </source>
</evidence>
<keyword evidence="4 11" id="KW-0812">Transmembrane</keyword>
<dbReference type="AlphaFoldDB" id="A0AAV8WN98"/>
<dbReference type="GO" id="GO:0005789">
    <property type="term" value="C:endoplasmic reticulum membrane"/>
    <property type="evidence" value="ECO:0007669"/>
    <property type="project" value="TreeGrafter"/>
</dbReference>
<comment type="domain">
    <text evidence="11">The histidine box domains are involved in binding the catalytic metal ions.</text>
</comment>
<dbReference type="GO" id="GO:0004768">
    <property type="term" value="F:stearoyl-CoA 9-desaturase activity"/>
    <property type="evidence" value="ECO:0007669"/>
    <property type="project" value="TreeGrafter"/>
</dbReference>
<dbReference type="GO" id="GO:0006636">
    <property type="term" value="P:unsaturated fatty acid biosynthetic process"/>
    <property type="evidence" value="ECO:0007669"/>
    <property type="project" value="TreeGrafter"/>
</dbReference>
<dbReference type="InterPro" id="IPR015876">
    <property type="entry name" value="Acyl-CoA_DS"/>
</dbReference>
<evidence type="ECO:0000256" key="11">
    <source>
        <dbReference type="RuleBase" id="RU000581"/>
    </source>
</evidence>
<keyword evidence="7 11" id="KW-0560">Oxidoreductase</keyword>
<evidence type="ECO:0000313" key="13">
    <source>
        <dbReference type="EMBL" id="KAJ8928067.1"/>
    </source>
</evidence>
<evidence type="ECO:0000313" key="14">
    <source>
        <dbReference type="Proteomes" id="UP001162156"/>
    </source>
</evidence>
<comment type="cofactor">
    <cofactor evidence="11">
        <name>Fe(2+)</name>
        <dbReference type="ChEBI" id="CHEBI:29033"/>
    </cofactor>
</comment>
<evidence type="ECO:0000256" key="6">
    <source>
        <dbReference type="ARBA" id="ARBA00022989"/>
    </source>
</evidence>
<evidence type="ECO:0000256" key="3">
    <source>
        <dbReference type="ARBA" id="ARBA00022516"/>
    </source>
</evidence>
<keyword evidence="14" id="KW-1185">Reference proteome</keyword>
<evidence type="ECO:0000256" key="10">
    <source>
        <dbReference type="ARBA" id="ARBA00023160"/>
    </source>
</evidence>
<feature type="transmembrane region" description="Helical" evidence="12">
    <location>
        <begin position="108"/>
        <end position="131"/>
    </location>
</feature>
<protein>
    <recommendedName>
        <fullName evidence="15">Fatty acid desaturase domain-containing protein</fullName>
    </recommendedName>
</protein>
<evidence type="ECO:0000256" key="4">
    <source>
        <dbReference type="ARBA" id="ARBA00022692"/>
    </source>
</evidence>
<dbReference type="PANTHER" id="PTHR11351">
    <property type="entry name" value="ACYL-COA DESATURASE"/>
    <property type="match status" value="1"/>
</dbReference>